<dbReference type="InterPro" id="IPR013430">
    <property type="entry name" value="Toxin_antidote_HigA"/>
</dbReference>
<evidence type="ECO:0000259" key="2">
    <source>
        <dbReference type="PROSITE" id="PS50943"/>
    </source>
</evidence>
<keyword evidence="1" id="KW-0238">DNA-binding</keyword>
<dbReference type="SUPFAM" id="SSF47413">
    <property type="entry name" value="lambda repressor-like DNA-binding domains"/>
    <property type="match status" value="1"/>
</dbReference>
<dbReference type="SMART" id="SM00530">
    <property type="entry name" value="HTH_XRE"/>
    <property type="match status" value="1"/>
</dbReference>
<feature type="domain" description="HTH cro/C1-type" evidence="2">
    <location>
        <begin position="15"/>
        <end position="69"/>
    </location>
</feature>
<gene>
    <name evidence="3" type="ORF">HMPREF9723_01812</name>
</gene>
<dbReference type="Pfam" id="PF01381">
    <property type="entry name" value="HTH_3"/>
    <property type="match status" value="1"/>
</dbReference>
<dbReference type="RefSeq" id="WP_002692742.1">
    <property type="nucleotide sequence ID" value="NZ_CM001797.1"/>
</dbReference>
<protein>
    <submittedName>
        <fullName evidence="3">HigA family addiction module antidote protein</fullName>
    </submittedName>
</protein>
<dbReference type="PANTHER" id="PTHR36924">
    <property type="entry name" value="ANTITOXIN HIGA-1"/>
    <property type="match status" value="1"/>
</dbReference>
<reference evidence="3" key="1">
    <citation type="submission" date="2012-01" db="EMBL/GenBank/DDBJ databases">
        <title>The Genome Sequence of Treponema denticola OTK.</title>
        <authorList>
            <consortium name="The Broad Institute Genome Sequencing Platform"/>
            <person name="Earl A."/>
            <person name="Ward D."/>
            <person name="Feldgarden M."/>
            <person name="Gevers D."/>
            <person name="Blanton J.M."/>
            <person name="Fenno C.J."/>
            <person name="Baranova O.V."/>
            <person name="Mathney J."/>
            <person name="Dewhirst F.E."/>
            <person name="Izard J."/>
            <person name="Young S.K."/>
            <person name="Zeng Q."/>
            <person name="Gargeya S."/>
            <person name="Fitzgerald M."/>
            <person name="Haas B."/>
            <person name="Abouelleil A."/>
            <person name="Alvarado L."/>
            <person name="Arachchi H.M."/>
            <person name="Berlin A."/>
            <person name="Chapman S.B."/>
            <person name="Gearin G."/>
            <person name="Goldberg J."/>
            <person name="Griggs A."/>
            <person name="Gujja S."/>
            <person name="Hansen M."/>
            <person name="Heiman D."/>
            <person name="Howarth C."/>
            <person name="Larimer J."/>
            <person name="Lui A."/>
            <person name="MacDonald P.J.P."/>
            <person name="McCowen C."/>
            <person name="Montmayeur A."/>
            <person name="Murphy C."/>
            <person name="Neiman D."/>
            <person name="Pearson M."/>
            <person name="Priest M."/>
            <person name="Roberts A."/>
            <person name="Saif S."/>
            <person name="Shea T."/>
            <person name="Sisk P."/>
            <person name="Stolte C."/>
            <person name="Sykes S."/>
            <person name="Wortman J."/>
            <person name="Nusbaum C."/>
            <person name="Birren B."/>
        </authorList>
    </citation>
    <scope>NUCLEOTIDE SEQUENCE [LARGE SCALE GENOMIC DNA]</scope>
    <source>
        <strain evidence="3">OTK</strain>
    </source>
</reference>
<sequence length="99" mass="11410">MDKRFELPTVGEILLEEFLEPLNITPYRLSKDLGVSSSSILDLVHGKRKITVEMALRLSKYFGTTSKFWLNMQNELDLREAEVKLVNDLEKIPNCKQIA</sequence>
<dbReference type="PATRIC" id="fig|999434.4.peg.1878"/>
<dbReference type="Proteomes" id="UP000011701">
    <property type="component" value="Chromosome"/>
</dbReference>
<dbReference type="CDD" id="cd00093">
    <property type="entry name" value="HTH_XRE"/>
    <property type="match status" value="1"/>
</dbReference>
<dbReference type="AlphaFoldDB" id="A0A0F6MM10"/>
<dbReference type="PANTHER" id="PTHR36924:SF1">
    <property type="entry name" value="ANTITOXIN HIGA-1"/>
    <property type="match status" value="1"/>
</dbReference>
<proteinExistence type="predicted"/>
<dbReference type="GO" id="GO:0003677">
    <property type="term" value="F:DNA binding"/>
    <property type="evidence" value="ECO:0007669"/>
    <property type="project" value="UniProtKB-KW"/>
</dbReference>
<organism evidence="3">
    <name type="scientific">Treponema denticola OTK</name>
    <dbReference type="NCBI Taxonomy" id="999434"/>
    <lineage>
        <taxon>Bacteria</taxon>
        <taxon>Pseudomonadati</taxon>
        <taxon>Spirochaetota</taxon>
        <taxon>Spirochaetia</taxon>
        <taxon>Spirochaetales</taxon>
        <taxon>Treponemataceae</taxon>
        <taxon>Treponema</taxon>
    </lineage>
</organism>
<name>A0A0F6MM10_TREDN</name>
<evidence type="ECO:0000256" key="1">
    <source>
        <dbReference type="ARBA" id="ARBA00023125"/>
    </source>
</evidence>
<dbReference type="EMBL" id="AGDY01000009">
    <property type="protein sequence ID" value="EMB20352.1"/>
    <property type="molecule type" value="Genomic_DNA"/>
</dbReference>
<dbReference type="PROSITE" id="PS50943">
    <property type="entry name" value="HTH_CROC1"/>
    <property type="match status" value="1"/>
</dbReference>
<dbReference type="Gene3D" id="1.10.260.40">
    <property type="entry name" value="lambda repressor-like DNA-binding domains"/>
    <property type="match status" value="1"/>
</dbReference>
<evidence type="ECO:0000313" key="3">
    <source>
        <dbReference type="EMBL" id="EMB20352.1"/>
    </source>
</evidence>
<dbReference type="HOGENOM" id="CLU_140230_5_2_12"/>
<comment type="caution">
    <text evidence="3">The sequence shown here is derived from an EMBL/GenBank/DDBJ whole genome shotgun (WGS) entry which is preliminary data.</text>
</comment>
<dbReference type="NCBIfam" id="TIGR02607">
    <property type="entry name" value="antidote_HigA"/>
    <property type="match status" value="1"/>
</dbReference>
<dbReference type="InterPro" id="IPR001387">
    <property type="entry name" value="Cro/C1-type_HTH"/>
</dbReference>
<dbReference type="InterPro" id="IPR010982">
    <property type="entry name" value="Lambda_DNA-bd_dom_sf"/>
</dbReference>
<accession>A0A0F6MM10</accession>